<comment type="caution">
    <text evidence="2">The sequence shown here is derived from an EMBL/GenBank/DDBJ whole genome shotgun (WGS) entry which is preliminary data.</text>
</comment>
<evidence type="ECO:0000259" key="1">
    <source>
        <dbReference type="SMART" id="SM00974"/>
    </source>
</evidence>
<protein>
    <recommendedName>
        <fullName evidence="1">Bacteriophage T5 Orf172 DNA-binding domain-containing protein</fullName>
    </recommendedName>
</protein>
<dbReference type="SMART" id="SM00974">
    <property type="entry name" value="T5orf172"/>
    <property type="match status" value="1"/>
</dbReference>
<sequence>MSNVLFPPLNPPKIYAYADSRFAGCLKVGYTTKSVQERIAAQYPVLLPNQSYQIELDDCAIRNDGSFFTDHDVHRVLTRKQIQRKNGEWFECSLDAVKAAIVEVKTGKRHEDSRTWKFGMRPEQAAAVDKAMAYFNSFKQDKANKDKTPHFLWNAKMRFGKTFATYQLAKLMGWRKILILYASVRFRIIWVKTKLAALKLKMNGYIPPIGIVWPLMNITTAHGGKRPKNCSMRKMPMKSARGWIISTKPICRSPPMPICIYPVRHFGRFHPVSL</sequence>
<gene>
    <name evidence="2" type="ORF">METHB2_20134</name>
</gene>
<dbReference type="Pfam" id="PF10544">
    <property type="entry name" value="T5orf172"/>
    <property type="match status" value="1"/>
</dbReference>
<dbReference type="Proteomes" id="UP000494216">
    <property type="component" value="Unassembled WGS sequence"/>
</dbReference>
<dbReference type="InterPro" id="IPR018306">
    <property type="entry name" value="Phage_T5_Orf172_DNA-bd"/>
</dbReference>
<dbReference type="EMBL" id="CADCXN010000047">
    <property type="protein sequence ID" value="CAA9890303.1"/>
    <property type="molecule type" value="Genomic_DNA"/>
</dbReference>
<organism evidence="2 3">
    <name type="scientific">Candidatus Methylobacter favarea</name>
    <dbReference type="NCBI Taxonomy" id="2707345"/>
    <lineage>
        <taxon>Bacteria</taxon>
        <taxon>Pseudomonadati</taxon>
        <taxon>Pseudomonadota</taxon>
        <taxon>Gammaproteobacteria</taxon>
        <taxon>Methylococcales</taxon>
        <taxon>Methylococcaceae</taxon>
        <taxon>Methylobacter</taxon>
    </lineage>
</organism>
<accession>A0A8S0XI36</accession>
<feature type="domain" description="Bacteriophage T5 Orf172 DNA-binding" evidence="1">
    <location>
        <begin position="20"/>
        <end position="104"/>
    </location>
</feature>
<evidence type="ECO:0000313" key="3">
    <source>
        <dbReference type="Proteomes" id="UP000494216"/>
    </source>
</evidence>
<dbReference type="AlphaFoldDB" id="A0A8S0XI36"/>
<evidence type="ECO:0000313" key="2">
    <source>
        <dbReference type="EMBL" id="CAA9890303.1"/>
    </source>
</evidence>
<proteinExistence type="predicted"/>
<reference evidence="2 3" key="1">
    <citation type="submission" date="2020-02" db="EMBL/GenBank/DDBJ databases">
        <authorList>
            <person name="Hogendoorn C."/>
        </authorList>
    </citation>
    <scope>NUCLEOTIDE SEQUENCE [LARGE SCALE GENOMIC DNA]</scope>
    <source>
        <strain evidence="2">METHB21</strain>
    </source>
</reference>
<keyword evidence="3" id="KW-1185">Reference proteome</keyword>
<name>A0A8S0XI36_9GAMM</name>